<accession>A0ABS5FWN4</accession>
<keyword evidence="2" id="KW-0808">Transferase</keyword>
<dbReference type="Pfam" id="PF22537">
    <property type="entry name" value="WbmS-like"/>
    <property type="match status" value="1"/>
</dbReference>
<evidence type="ECO:0000313" key="3">
    <source>
        <dbReference type="Proteomes" id="UP001315278"/>
    </source>
</evidence>
<dbReference type="EMBL" id="JAFCJH010000073">
    <property type="protein sequence ID" value="MBR0801193.1"/>
    <property type="molecule type" value="Genomic_DNA"/>
</dbReference>
<dbReference type="RefSeq" id="WP_212495315.1">
    <property type="nucleotide sequence ID" value="NZ_JAFCJH010000073.1"/>
</dbReference>
<keyword evidence="3" id="KW-1185">Reference proteome</keyword>
<dbReference type="Proteomes" id="UP001315278">
    <property type="component" value="Unassembled WGS sequence"/>
</dbReference>
<comment type="caution">
    <text evidence="2">The sequence shown here is derived from an EMBL/GenBank/DDBJ whole genome shotgun (WGS) entry which is preliminary data.</text>
</comment>
<evidence type="ECO:0000313" key="2">
    <source>
        <dbReference type="EMBL" id="MBR0801193.1"/>
    </source>
</evidence>
<keyword evidence="2" id="KW-0489">Methyltransferase</keyword>
<organism evidence="2 3">
    <name type="scientific">Bradyrhizobium jicamae</name>
    <dbReference type="NCBI Taxonomy" id="280332"/>
    <lineage>
        <taxon>Bacteria</taxon>
        <taxon>Pseudomonadati</taxon>
        <taxon>Pseudomonadota</taxon>
        <taxon>Alphaproteobacteria</taxon>
        <taxon>Hyphomicrobiales</taxon>
        <taxon>Nitrobacteraceae</taxon>
        <taxon>Bradyrhizobium</taxon>
    </lineage>
</organism>
<dbReference type="GO" id="GO:0032259">
    <property type="term" value="P:methylation"/>
    <property type="evidence" value="ECO:0007669"/>
    <property type="project" value="UniProtKB-KW"/>
</dbReference>
<dbReference type="InterPro" id="IPR029063">
    <property type="entry name" value="SAM-dependent_MTases_sf"/>
</dbReference>
<name>A0ABS5FWN4_9BRAD</name>
<dbReference type="Gene3D" id="3.40.50.150">
    <property type="entry name" value="Vaccinia Virus protein VP39"/>
    <property type="match status" value="1"/>
</dbReference>
<gene>
    <name evidence="2" type="ORF">JQ615_38155</name>
</gene>
<dbReference type="PANTHER" id="PTHR43861">
    <property type="entry name" value="TRANS-ACONITATE 2-METHYLTRANSFERASE-RELATED"/>
    <property type="match status" value="1"/>
</dbReference>
<sequence>MVAKILNPDFMRNIGAKPIFCFTSDMDWADEAAIAACFSVFDEFEVPLTPFITNKSPYIEKRFSRWMQRVGVHPNFLEGSTHGKTASEVCRHMQSLNPVANFYRSHHFYGTSNVADQFKASGYEFDSNLSLFPQADIKPLLHSSGLVRYPVFFGDGMWFTQFPDRDVSELIPLLATPGLKIFNFHPIHVALNTPNAAHYKTYRETGQPWQDHVASGNGARTNLIQLLRTIRSIVSLGTVYLSDLHEMATRAQGEVTPAKRSAPVSVTTASDYDAMDEKKRSAFKQGEFTKQAGGGRYATSRDTNMRELEIEFIINSINAFKTGKPRVVDLGCGNGYTTLRIASEIDAKVTGIDFAESLIADTPALAKELGVENMPDFQVGDITTHPIPVGSFDVVVTERVLLNMTSVESQRTMLEKIHSILAPNGLYIMVEGNRDGLSNLNKAREAVGLVAIPDRGHGNVGSLKFEEDEFENMIAGKFVTLDTRNFGTYFLISRIVHPKLVAPATPGFDHAINRIARELQTALPDLFAGSHLMGRVLRKI</sequence>
<dbReference type="Gene3D" id="3.20.20.370">
    <property type="entry name" value="Glycoside hydrolase/deacetylase"/>
    <property type="match status" value="1"/>
</dbReference>
<dbReference type="Pfam" id="PF13847">
    <property type="entry name" value="Methyltransf_31"/>
    <property type="match status" value="1"/>
</dbReference>
<dbReference type="InterPro" id="IPR025714">
    <property type="entry name" value="Methyltranfer_dom"/>
</dbReference>
<dbReference type="InterPro" id="IPR054492">
    <property type="entry name" value="WbmS-like"/>
</dbReference>
<dbReference type="SUPFAM" id="SSF53335">
    <property type="entry name" value="S-adenosyl-L-methionine-dependent methyltransferases"/>
    <property type="match status" value="1"/>
</dbReference>
<reference evidence="3" key="1">
    <citation type="journal article" date="2021" name="ISME J.">
        <title>Evolutionary origin and ecological implication of a unique nif island in free-living Bradyrhizobium lineages.</title>
        <authorList>
            <person name="Tao J."/>
        </authorList>
    </citation>
    <scope>NUCLEOTIDE SEQUENCE [LARGE SCALE GENOMIC DNA]</scope>
    <source>
        <strain evidence="3">SZCCT0434</strain>
    </source>
</reference>
<dbReference type="CDD" id="cd02440">
    <property type="entry name" value="AdoMet_MTases"/>
    <property type="match status" value="1"/>
</dbReference>
<feature type="domain" description="Methyltransferase" evidence="1">
    <location>
        <begin position="326"/>
        <end position="433"/>
    </location>
</feature>
<evidence type="ECO:0000259" key="1">
    <source>
        <dbReference type="Pfam" id="PF13847"/>
    </source>
</evidence>
<proteinExistence type="predicted"/>
<dbReference type="GO" id="GO:0008168">
    <property type="term" value="F:methyltransferase activity"/>
    <property type="evidence" value="ECO:0007669"/>
    <property type="project" value="UniProtKB-KW"/>
</dbReference>
<protein>
    <submittedName>
        <fullName evidence="2">Methyltransferase domain-containing protein</fullName>
    </submittedName>
</protein>